<accession>A0A3M7TPQ3</accession>
<evidence type="ECO:0008006" key="3">
    <source>
        <dbReference type="Google" id="ProtNLM"/>
    </source>
</evidence>
<dbReference type="Proteomes" id="UP000278746">
    <property type="component" value="Unassembled WGS sequence"/>
</dbReference>
<gene>
    <name evidence="1" type="ORF">EBO34_17545</name>
</gene>
<sequence length="313" mass="35953">MKSQAHGRFVDLQREAFSAFEQKDYEGVRKLVKKIDGAFPKQRHRTVMWKMCSFALEGERDKAFEIGFEALDEGIWWNPDRIKEEPGLADLQEDPRFETFVARCRVKYNEERDTRDPVLVSMGNPLSHQRLFAIHWRGDDAESFSEYFETTPRLADWHMGFPQSSQVHGYSRFCWDDEEKALMVLKKSYEAFDEISVGGGETLLCGASQGGKLAIDLALRHQPVPHHCFFAVVPSIKDLKAYESLLKEGVCSKVKGYILTGENDPYLQQQRALHQLLLDYDVPCQFVVVEGLGHDFPENFNIFAEEAAAFLMK</sequence>
<dbReference type="AlphaFoldDB" id="A0A3M7TPQ3"/>
<dbReference type="RefSeq" id="WP_122900996.1">
    <property type="nucleotide sequence ID" value="NZ_RHIB01000003.1"/>
</dbReference>
<name>A0A3M7TPQ3_9BACI</name>
<dbReference type="InterPro" id="IPR029058">
    <property type="entry name" value="AB_hydrolase_fold"/>
</dbReference>
<reference evidence="1 2" key="1">
    <citation type="submission" date="2018-10" db="EMBL/GenBank/DDBJ databases">
        <title>Bacillus Keqinensis sp. nov., a moderately halophilic bacterium isolated from a saline-alkaline lake.</title>
        <authorList>
            <person name="Wang H."/>
        </authorList>
    </citation>
    <scope>NUCLEOTIDE SEQUENCE [LARGE SCALE GENOMIC DNA]</scope>
    <source>
        <strain evidence="1 2">KQ-3</strain>
    </source>
</reference>
<protein>
    <recommendedName>
        <fullName evidence="3">DUF3089 domain-containing protein</fullName>
    </recommendedName>
</protein>
<evidence type="ECO:0000313" key="2">
    <source>
        <dbReference type="Proteomes" id="UP000278746"/>
    </source>
</evidence>
<dbReference type="SUPFAM" id="SSF53474">
    <property type="entry name" value="alpha/beta-Hydrolases"/>
    <property type="match status" value="1"/>
</dbReference>
<dbReference type="EMBL" id="RHIB01000003">
    <property type="protein sequence ID" value="RNA66997.1"/>
    <property type="molecule type" value="Genomic_DNA"/>
</dbReference>
<proteinExistence type="predicted"/>
<organism evidence="1 2">
    <name type="scientific">Alteribacter keqinensis</name>
    <dbReference type="NCBI Taxonomy" id="2483800"/>
    <lineage>
        <taxon>Bacteria</taxon>
        <taxon>Bacillati</taxon>
        <taxon>Bacillota</taxon>
        <taxon>Bacilli</taxon>
        <taxon>Bacillales</taxon>
        <taxon>Bacillaceae</taxon>
        <taxon>Alteribacter</taxon>
    </lineage>
</organism>
<dbReference type="OrthoDB" id="2832922at2"/>
<keyword evidence="2" id="KW-1185">Reference proteome</keyword>
<comment type="caution">
    <text evidence="1">The sequence shown here is derived from an EMBL/GenBank/DDBJ whole genome shotgun (WGS) entry which is preliminary data.</text>
</comment>
<dbReference type="Gene3D" id="3.40.50.1820">
    <property type="entry name" value="alpha/beta hydrolase"/>
    <property type="match status" value="1"/>
</dbReference>
<evidence type="ECO:0000313" key="1">
    <source>
        <dbReference type="EMBL" id="RNA66997.1"/>
    </source>
</evidence>